<dbReference type="Proteomes" id="UP000051386">
    <property type="component" value="Unassembled WGS sequence"/>
</dbReference>
<dbReference type="PATRIC" id="fig|517011.3.peg.527"/>
<protein>
    <submittedName>
        <fullName evidence="1">Uncharacterized protein</fullName>
    </submittedName>
</protein>
<organism evidence="1 2">
    <name type="scientific">Stenotrophomonas chelatiphaga</name>
    <dbReference type="NCBI Taxonomy" id="517011"/>
    <lineage>
        <taxon>Bacteria</taxon>
        <taxon>Pseudomonadati</taxon>
        <taxon>Pseudomonadota</taxon>
        <taxon>Gammaproteobacteria</taxon>
        <taxon>Lysobacterales</taxon>
        <taxon>Lysobacteraceae</taxon>
        <taxon>Stenotrophomonas</taxon>
    </lineage>
</organism>
<comment type="caution">
    <text evidence="1">The sequence shown here is derived from an EMBL/GenBank/DDBJ whole genome shotgun (WGS) entry which is preliminary data.</text>
</comment>
<accession>A0A0R0DBP8</accession>
<dbReference type="AlphaFoldDB" id="A0A0R0DBP8"/>
<sequence>MSDMHLVLQELFKVGRLERREITLVAAPRTFPIWDRVEKLLKIKGPEARTLTRHMLFDLYRLFPQLKGEIELTRYIYTLGTFKPARVPADGYLLARRSEVDGSDIAMFHAPAEQVQQAWADAFAPDAPGAYVSRFIAPALRDRLLTAYGVSDDGGSACFHELHPYVLAHRDHYLKTYGVDIGTAQEADDANA</sequence>
<evidence type="ECO:0000313" key="2">
    <source>
        <dbReference type="Proteomes" id="UP000051386"/>
    </source>
</evidence>
<dbReference type="RefSeq" id="WP_057507630.1">
    <property type="nucleotide sequence ID" value="NZ_LDJK01000014.1"/>
</dbReference>
<name>A0A0R0DBP8_9GAMM</name>
<evidence type="ECO:0000313" key="1">
    <source>
        <dbReference type="EMBL" id="KRG75326.1"/>
    </source>
</evidence>
<dbReference type="EMBL" id="LDJK01000014">
    <property type="protein sequence ID" value="KRG75326.1"/>
    <property type="molecule type" value="Genomic_DNA"/>
</dbReference>
<reference evidence="1 2" key="1">
    <citation type="submission" date="2015-05" db="EMBL/GenBank/DDBJ databases">
        <title>Genome sequencing and analysis of members of genus Stenotrophomonas.</title>
        <authorList>
            <person name="Patil P.P."/>
            <person name="Midha S."/>
            <person name="Patil P.B."/>
        </authorList>
    </citation>
    <scope>NUCLEOTIDE SEQUENCE [LARGE SCALE GENOMIC DNA]</scope>
    <source>
        <strain evidence="1 2">DSM 21508</strain>
    </source>
</reference>
<gene>
    <name evidence="1" type="ORF">ABB28_05290</name>
</gene>
<proteinExistence type="predicted"/>
<keyword evidence="2" id="KW-1185">Reference proteome</keyword>